<evidence type="ECO:0000313" key="1">
    <source>
        <dbReference type="EMBL" id="MBB6036830.1"/>
    </source>
</evidence>
<comment type="caution">
    <text evidence="1">The sequence shown here is derived from an EMBL/GenBank/DDBJ whole genome shotgun (WGS) entry which is preliminary data.</text>
</comment>
<dbReference type="Proteomes" id="UP000548476">
    <property type="component" value="Unassembled WGS sequence"/>
</dbReference>
<dbReference type="EMBL" id="JACHGT010000010">
    <property type="protein sequence ID" value="MBB6036830.1"/>
    <property type="molecule type" value="Genomic_DNA"/>
</dbReference>
<dbReference type="AlphaFoldDB" id="A0A841FXY4"/>
<reference evidence="1 2" key="1">
    <citation type="submission" date="2020-08" db="EMBL/GenBank/DDBJ databases">
        <title>Genomic Encyclopedia of Type Strains, Phase IV (KMG-IV): sequencing the most valuable type-strain genomes for metagenomic binning, comparative biology and taxonomic classification.</title>
        <authorList>
            <person name="Goeker M."/>
        </authorList>
    </citation>
    <scope>NUCLEOTIDE SEQUENCE [LARGE SCALE GENOMIC DNA]</scope>
    <source>
        <strain evidence="1 2">YIM 65646</strain>
    </source>
</reference>
<dbReference type="RefSeq" id="WP_184789668.1">
    <property type="nucleotide sequence ID" value="NZ_BONT01000058.1"/>
</dbReference>
<accession>A0A841FXY4</accession>
<protein>
    <submittedName>
        <fullName evidence="1">Uncharacterized protein</fullName>
    </submittedName>
</protein>
<sequence length="66" mass="7220">MAALVIAWQTIHDAHIERLHPAEDDGEQVGTGMCVDCGRAFPCGPHQMAAQKLRDSARHRAERVAS</sequence>
<evidence type="ECO:0000313" key="2">
    <source>
        <dbReference type="Proteomes" id="UP000548476"/>
    </source>
</evidence>
<gene>
    <name evidence="1" type="ORF">HNR73_004703</name>
</gene>
<name>A0A841FXY4_9ACTN</name>
<proteinExistence type="predicted"/>
<organism evidence="1 2">
    <name type="scientific">Phytomonospora endophytica</name>
    <dbReference type="NCBI Taxonomy" id="714109"/>
    <lineage>
        <taxon>Bacteria</taxon>
        <taxon>Bacillati</taxon>
        <taxon>Actinomycetota</taxon>
        <taxon>Actinomycetes</taxon>
        <taxon>Micromonosporales</taxon>
        <taxon>Micromonosporaceae</taxon>
        <taxon>Phytomonospora</taxon>
    </lineage>
</organism>
<keyword evidence="2" id="KW-1185">Reference proteome</keyword>